<dbReference type="Proteomes" id="UP000000329">
    <property type="component" value="Chromosome"/>
</dbReference>
<evidence type="ECO:0000313" key="11">
    <source>
        <dbReference type="Proteomes" id="UP000000329"/>
    </source>
</evidence>
<keyword evidence="2" id="KW-0813">Transport</keyword>
<dbReference type="Pfam" id="PF12704">
    <property type="entry name" value="MacB_PCD"/>
    <property type="match status" value="1"/>
</dbReference>
<dbReference type="EMBL" id="CP002039">
    <property type="protein sequence ID" value="ADJ63888.1"/>
    <property type="molecule type" value="Genomic_DNA"/>
</dbReference>
<organism evidence="10 11">
    <name type="scientific">Herbaspirillum seropedicae (strain SmR1)</name>
    <dbReference type="NCBI Taxonomy" id="757424"/>
    <lineage>
        <taxon>Bacteria</taxon>
        <taxon>Pseudomonadati</taxon>
        <taxon>Pseudomonadota</taxon>
        <taxon>Betaproteobacteria</taxon>
        <taxon>Burkholderiales</taxon>
        <taxon>Oxalobacteraceae</taxon>
        <taxon>Herbaspirillum</taxon>
    </lineage>
</organism>
<evidence type="ECO:0000259" key="8">
    <source>
        <dbReference type="Pfam" id="PF02687"/>
    </source>
</evidence>
<dbReference type="AlphaFoldDB" id="D8IVE9"/>
<evidence type="ECO:0000256" key="2">
    <source>
        <dbReference type="ARBA" id="ARBA00022448"/>
    </source>
</evidence>
<dbReference type="GO" id="GO:0005886">
    <property type="term" value="C:plasma membrane"/>
    <property type="evidence" value="ECO:0007669"/>
    <property type="project" value="UniProtKB-SubCell"/>
</dbReference>
<gene>
    <name evidence="10" type="ordered locus">Hsero_2389</name>
</gene>
<proteinExistence type="predicted"/>
<evidence type="ECO:0000256" key="6">
    <source>
        <dbReference type="ARBA" id="ARBA00023136"/>
    </source>
</evidence>
<dbReference type="PANTHER" id="PTHR43738:SF1">
    <property type="entry name" value="HEMIN TRANSPORT SYSTEM PERMEASE PROTEIN HRTB-RELATED"/>
    <property type="match status" value="1"/>
</dbReference>
<dbReference type="eggNOG" id="COG0577">
    <property type="taxonomic scope" value="Bacteria"/>
</dbReference>
<dbReference type="KEGG" id="hse:Hsero_2389"/>
<dbReference type="Pfam" id="PF02687">
    <property type="entry name" value="FtsX"/>
    <property type="match status" value="1"/>
</dbReference>
<evidence type="ECO:0000256" key="4">
    <source>
        <dbReference type="ARBA" id="ARBA00022692"/>
    </source>
</evidence>
<keyword evidence="4 7" id="KW-0812">Transmembrane</keyword>
<evidence type="ECO:0000313" key="10">
    <source>
        <dbReference type="EMBL" id="ADJ63888.1"/>
    </source>
</evidence>
<dbReference type="InterPro" id="IPR025857">
    <property type="entry name" value="MacB_PCD"/>
</dbReference>
<comment type="subcellular location">
    <subcellularLocation>
        <location evidence="1">Cell membrane</location>
        <topology evidence="1">Multi-pass membrane protein</topology>
    </subcellularLocation>
</comment>
<evidence type="ECO:0000259" key="9">
    <source>
        <dbReference type="Pfam" id="PF12704"/>
    </source>
</evidence>
<sequence>MRKNMKKSGILRIGLKLLISDKTKFSALLIGISFAVFLMTQMTAMFAGILNRAHSTVTNIGAAMWIIDPAVNTPTSSVPLPDYLLDIMRSMEGVEYALPLFIGGAQLRLASGTYQGVTVVGLDDASLFGRPELEQGQLQDIYADDSFFVVNDAEYGKLENPALGSTFELNDHRGVIAGIAKVASNGLNGVPTLYTTYSRAIEYIPSTRFTLSYILVKPSNAEAIANIKRNVSQLGYLALTREEFSKRITDFYTYKTGIGTNILLMTVISFLVGLSISGQTFYSFITENVEKFGALKAIGAKGSDLIVMILGMALLTSMTGFGLGIGLVTITVTLVRTVLPNYAAMITFLNLALALCMVIIIAAVSSWFAIRRVLKIEPFDIFRS</sequence>
<feature type="transmembrane region" description="Helical" evidence="7">
    <location>
        <begin position="305"/>
        <end position="330"/>
    </location>
</feature>
<feature type="domain" description="ABC3 transporter permease C-terminal" evidence="8">
    <location>
        <begin position="264"/>
        <end position="378"/>
    </location>
</feature>
<protein>
    <submittedName>
        <fullName evidence="10">ABC-type export system, membrane protein ABC-type antimicrobial peptide transport system, permease component protein</fullName>
    </submittedName>
</protein>
<dbReference type="InterPro" id="IPR051125">
    <property type="entry name" value="ABC-4/HrtB_transporter"/>
</dbReference>
<keyword evidence="5 7" id="KW-1133">Transmembrane helix</keyword>
<feature type="domain" description="MacB-like periplasmic core" evidence="9">
    <location>
        <begin position="29"/>
        <end position="233"/>
    </location>
</feature>
<keyword evidence="11" id="KW-1185">Reference proteome</keyword>
<feature type="transmembrane region" description="Helical" evidence="7">
    <location>
        <begin position="342"/>
        <end position="370"/>
    </location>
</feature>
<evidence type="ECO:0000256" key="3">
    <source>
        <dbReference type="ARBA" id="ARBA00022475"/>
    </source>
</evidence>
<dbReference type="STRING" id="757424.Hsero_2389"/>
<keyword evidence="3" id="KW-1003">Cell membrane</keyword>
<dbReference type="PANTHER" id="PTHR43738">
    <property type="entry name" value="ABC TRANSPORTER, MEMBRANE PROTEIN"/>
    <property type="match status" value="1"/>
</dbReference>
<accession>D8IVE9</accession>
<keyword evidence="6 7" id="KW-0472">Membrane</keyword>
<dbReference type="InterPro" id="IPR003838">
    <property type="entry name" value="ABC3_permease_C"/>
</dbReference>
<reference evidence="10 11" key="1">
    <citation type="submission" date="2010-04" db="EMBL/GenBank/DDBJ databases">
        <title>The genome of Herbaspirillum seropedicae SmR1, an endophytic, nitrogen-fixing, plant-growth promoting beta-Proteobacteria.</title>
        <authorList>
            <person name="Pedrosa F.O."/>
            <person name="Monteiro R.A."/>
            <person name="Wassem R."/>
            <person name="Cruz L.M."/>
            <person name="Ayub R.A."/>
            <person name="Colauto N.B."/>
            <person name="Fernandez M.A."/>
            <person name="Fungaro M.H.P."/>
            <person name="Grisard E.C."/>
            <person name="Hungria M."/>
            <person name="Madeira H.M.F."/>
            <person name="Nodari R.O."/>
            <person name="Osaku C.A."/>
            <person name="Petzl-Erler M.L."/>
            <person name="Terenzi H."/>
            <person name="Vieira L.G.E."/>
            <person name="Almeida M.I.M."/>
            <person name="Alves L.R."/>
            <person name="Arantes O.M.N."/>
            <person name="Balsanelli E."/>
            <person name="Barcellos F.G."/>
            <person name="Baura V.A."/>
            <person name="Binde D.R."/>
            <person name="Campo R.J."/>
            <person name="Chubatsu L.S."/>
            <person name="Chueire L.M.O."/>
            <person name="Ciferri R.R."/>
            <person name="Correa L.C."/>
            <person name="da Conceicao Silva J.L."/>
            <person name="Dabul A.N.G."/>
            <person name="Dambros B.P."/>
            <person name="Faoro H."/>
            <person name="Favetti A."/>
            <person name="Friedermann G."/>
            <person name="Furlaneto M.C."/>
            <person name="Gasques L.S."/>
            <person name="Gimenes C.C.T."/>
            <person name="Gioppo N.M.R."/>
            <person name="Glienke-Blanco C."/>
            <person name="Godoy L.P."/>
            <person name="Guerra M.P."/>
            <person name="Karp S."/>
            <person name="Kava-Cordeiro V."/>
            <person name="Margarido V.P."/>
            <person name="Mathioni S.M."/>
            <person name="Menck-Soares M.A."/>
            <person name="Murace N.K."/>
            <person name="Nicolas M.F."/>
            <person name="Oliveira C.E.C."/>
            <person name="Pagnan N.A.B."/>
            <person name="Pamphile J.A."/>
            <person name="Patussi E.V."/>
            <person name="Pereira L.F.P."/>
            <person name="Pereira-Ferrari L."/>
            <person name="Pinto F.G.S."/>
            <person name="Precoma C."/>
            <person name="Prioli A.J."/>
            <person name="Prioli S.M.A.P."/>
            <person name="Raittz R.T."/>
            <person name="Ramos H.J.O."/>
            <person name="Ribeiro E.M.S.F."/>
            <person name="Rigo L.U."/>
            <person name="Rocha C.L.M.S.C."/>
            <person name="Rocha S.N."/>
            <person name="Santos K."/>
            <person name="Satori D."/>
            <person name="Silva A.G."/>
            <person name="Simao R.C.G."/>
            <person name="Soares M.A.M."/>
            <person name="Souza E.M."/>
            <person name="Steffens M.B.R."/>
            <person name="Steindel M."/>
            <person name="Tadra-Sfeir M.Z."/>
            <person name="Takahashi E.K."/>
            <person name="Torres R.A."/>
            <person name="Valle J.S."/>
            <person name="Vernal J.I."/>
            <person name="Vilas-Boas L.A."/>
            <person name="Watanabe M.A.E."/>
            <person name="Weiss V.A."/>
            <person name="Yates M.A."/>
            <person name="Souza E.M."/>
        </authorList>
    </citation>
    <scope>NUCLEOTIDE SEQUENCE [LARGE SCALE GENOMIC DNA]</scope>
    <source>
        <strain evidence="10 11">SmR1</strain>
    </source>
</reference>
<feature type="transmembrane region" description="Helical" evidence="7">
    <location>
        <begin position="262"/>
        <end position="285"/>
    </location>
</feature>
<dbReference type="HOGENOM" id="CLU_000604_8_9_4"/>
<name>D8IVE9_HERSS</name>
<evidence type="ECO:0000256" key="7">
    <source>
        <dbReference type="SAM" id="Phobius"/>
    </source>
</evidence>
<evidence type="ECO:0000256" key="1">
    <source>
        <dbReference type="ARBA" id="ARBA00004651"/>
    </source>
</evidence>
<evidence type="ECO:0000256" key="5">
    <source>
        <dbReference type="ARBA" id="ARBA00022989"/>
    </source>
</evidence>